<feature type="compositionally biased region" description="Polar residues" evidence="7">
    <location>
        <begin position="1"/>
        <end position="26"/>
    </location>
</feature>
<feature type="transmembrane region" description="Helical" evidence="8">
    <location>
        <begin position="181"/>
        <end position="202"/>
    </location>
</feature>
<comment type="caution">
    <text evidence="9">The sequence shown here is derived from an EMBL/GenBank/DDBJ whole genome shotgun (WGS) entry which is preliminary data.</text>
</comment>
<feature type="transmembrane region" description="Helical" evidence="8">
    <location>
        <begin position="398"/>
        <end position="417"/>
    </location>
</feature>
<feature type="region of interest" description="Disordered" evidence="7">
    <location>
        <begin position="1"/>
        <end position="27"/>
    </location>
</feature>
<accession>A0AAP0JRT7</accession>
<feature type="transmembrane region" description="Helical" evidence="8">
    <location>
        <begin position="366"/>
        <end position="386"/>
    </location>
</feature>
<dbReference type="Proteomes" id="UP001417504">
    <property type="component" value="Unassembled WGS sequence"/>
</dbReference>
<dbReference type="InterPro" id="IPR004324">
    <property type="entry name" value="FBT"/>
</dbReference>
<evidence type="ECO:0000256" key="5">
    <source>
        <dbReference type="ARBA" id="ARBA00022989"/>
    </source>
</evidence>
<gene>
    <name evidence="9" type="ORF">Sjap_008459</name>
</gene>
<evidence type="ECO:0000313" key="10">
    <source>
        <dbReference type="Proteomes" id="UP001417504"/>
    </source>
</evidence>
<dbReference type="SUPFAM" id="SSF103473">
    <property type="entry name" value="MFS general substrate transporter"/>
    <property type="match status" value="1"/>
</dbReference>
<dbReference type="Pfam" id="PF03092">
    <property type="entry name" value="BT1"/>
    <property type="match status" value="1"/>
</dbReference>
<dbReference type="AlphaFoldDB" id="A0AAP0JRT7"/>
<evidence type="ECO:0008006" key="11">
    <source>
        <dbReference type="Google" id="ProtNLM"/>
    </source>
</evidence>
<dbReference type="NCBIfam" id="TIGR00788">
    <property type="entry name" value="fbt"/>
    <property type="match status" value="1"/>
</dbReference>
<dbReference type="Gene3D" id="1.20.1250.20">
    <property type="entry name" value="MFS general substrate transporter like domains"/>
    <property type="match status" value="1"/>
</dbReference>
<keyword evidence="5 8" id="KW-1133">Transmembrane helix</keyword>
<dbReference type="EMBL" id="JBBNAE010000003">
    <property type="protein sequence ID" value="KAK9137865.1"/>
    <property type="molecule type" value="Genomic_DNA"/>
</dbReference>
<keyword evidence="10" id="KW-1185">Reference proteome</keyword>
<feature type="region of interest" description="Disordered" evidence="7">
    <location>
        <begin position="48"/>
        <end position="74"/>
    </location>
</feature>
<keyword evidence="6 8" id="KW-0472">Membrane</keyword>
<feature type="transmembrane region" description="Helical" evidence="8">
    <location>
        <begin position="502"/>
        <end position="523"/>
    </location>
</feature>
<feature type="transmembrane region" description="Helical" evidence="8">
    <location>
        <begin position="469"/>
        <end position="496"/>
    </location>
</feature>
<feature type="transmembrane region" description="Helical" evidence="8">
    <location>
        <begin position="243"/>
        <end position="267"/>
    </location>
</feature>
<keyword evidence="3" id="KW-0813">Transport</keyword>
<evidence type="ECO:0000313" key="9">
    <source>
        <dbReference type="EMBL" id="KAK9137865.1"/>
    </source>
</evidence>
<dbReference type="GO" id="GO:0016020">
    <property type="term" value="C:membrane"/>
    <property type="evidence" value="ECO:0007669"/>
    <property type="project" value="UniProtKB-SubCell"/>
</dbReference>
<comment type="similarity">
    <text evidence="2">Belongs to the major facilitator superfamily. Folate-biopterin transporter (TC 2.A.71) family.</text>
</comment>
<dbReference type="InterPro" id="IPR036259">
    <property type="entry name" value="MFS_trans_sf"/>
</dbReference>
<evidence type="ECO:0000256" key="2">
    <source>
        <dbReference type="ARBA" id="ARBA00007015"/>
    </source>
</evidence>
<organism evidence="9 10">
    <name type="scientific">Stephania japonica</name>
    <dbReference type="NCBI Taxonomy" id="461633"/>
    <lineage>
        <taxon>Eukaryota</taxon>
        <taxon>Viridiplantae</taxon>
        <taxon>Streptophyta</taxon>
        <taxon>Embryophyta</taxon>
        <taxon>Tracheophyta</taxon>
        <taxon>Spermatophyta</taxon>
        <taxon>Magnoliopsida</taxon>
        <taxon>Ranunculales</taxon>
        <taxon>Menispermaceae</taxon>
        <taxon>Menispermoideae</taxon>
        <taxon>Cissampelideae</taxon>
        <taxon>Stephania</taxon>
    </lineage>
</organism>
<name>A0AAP0JRT7_9MAGN</name>
<evidence type="ECO:0000256" key="4">
    <source>
        <dbReference type="ARBA" id="ARBA00022692"/>
    </source>
</evidence>
<evidence type="ECO:0000256" key="7">
    <source>
        <dbReference type="SAM" id="MobiDB-lite"/>
    </source>
</evidence>
<evidence type="ECO:0000256" key="6">
    <source>
        <dbReference type="ARBA" id="ARBA00023136"/>
    </source>
</evidence>
<comment type="subcellular location">
    <subcellularLocation>
        <location evidence="1">Membrane</location>
        <topology evidence="1">Multi-pass membrane protein</topology>
    </subcellularLocation>
</comment>
<evidence type="ECO:0000256" key="3">
    <source>
        <dbReference type="ARBA" id="ARBA00022448"/>
    </source>
</evidence>
<sequence>MILTTASITTRSQYSELTSASTTTPKRPSLCTATRIINYPRTRISVTLSSSSSSSSSPTPNKPTKPIKPNATPRHHHLHKLKGLSITLPPCDEAAERSSLGVGVGVGGRRMLVLCGLGYWVQGLRCFPWLALDFHMAGSMRLTPSLLQLLQSFGCLPVVAKPFYGVLSDALYIGSAHRLPYISLGVLLQIISWGLLALLPFAGERITTLMACILVSNLGASISEVASDALVAEYGKKRKVGGLQAYSFMALAAGGIVGNLFGGYFLLKTAQPKSLFLIFTLLLSLQLAVSSSTREDSLGLPCPPKALTRRPIVEILGENFSSLIKAIRKERIFFPLCWVASSIAFVPILSGTMFCYQTQFLNLNASVIGLSKVTGQLVLLFATVIYERHLKKIPMSTLIGTVQIMYAASLLLDLVLVKQINLRVGVSNETFTLYLSGLAETISQFKLLPFTVLFASLCPPGCEGTLTSFLASALCLSSIVSGLLGVGLASLIGVSYGDYSNLQFGIMLQFLAALVPLGWLSFLPRHHIGEEERQSRIRIKRSQKGT</sequence>
<dbReference type="PANTHER" id="PTHR31585:SF12">
    <property type="entry name" value="FOLATE-BIOPTERIN TRANSPORTER 9, CHLOROPLASTIC-RELATED"/>
    <property type="match status" value="1"/>
</dbReference>
<keyword evidence="4 8" id="KW-0812">Transmembrane</keyword>
<proteinExistence type="inferred from homology"/>
<feature type="compositionally biased region" description="Low complexity" evidence="7">
    <location>
        <begin position="49"/>
        <end position="72"/>
    </location>
</feature>
<feature type="transmembrane region" description="Helical" evidence="8">
    <location>
        <begin position="273"/>
        <end position="289"/>
    </location>
</feature>
<evidence type="ECO:0000256" key="1">
    <source>
        <dbReference type="ARBA" id="ARBA00004141"/>
    </source>
</evidence>
<dbReference type="PANTHER" id="PTHR31585">
    <property type="entry name" value="FOLATE-BIOPTERIN TRANSPORTER 1, CHLOROPLASTIC"/>
    <property type="match status" value="1"/>
</dbReference>
<evidence type="ECO:0000256" key="8">
    <source>
        <dbReference type="SAM" id="Phobius"/>
    </source>
</evidence>
<dbReference type="InterPro" id="IPR039309">
    <property type="entry name" value="BT1"/>
</dbReference>
<feature type="transmembrane region" description="Helical" evidence="8">
    <location>
        <begin position="332"/>
        <end position="354"/>
    </location>
</feature>
<reference evidence="9 10" key="1">
    <citation type="submission" date="2024-01" db="EMBL/GenBank/DDBJ databases">
        <title>Genome assemblies of Stephania.</title>
        <authorList>
            <person name="Yang L."/>
        </authorList>
    </citation>
    <scope>NUCLEOTIDE SEQUENCE [LARGE SCALE GENOMIC DNA]</scope>
    <source>
        <strain evidence="9">QJT</strain>
        <tissue evidence="9">Leaf</tissue>
    </source>
</reference>
<protein>
    <recommendedName>
        <fullName evidence="11">Biopterin transport-related protein BT1</fullName>
    </recommendedName>
</protein>